<dbReference type="OrthoDB" id="73875at2759"/>
<evidence type="ECO:0000313" key="2">
    <source>
        <dbReference type="EMBL" id="ETN37121.1"/>
    </source>
</evidence>
<dbReference type="VEuPathDB" id="FungiDB:HMPREF1541_08111"/>
<proteinExistence type="predicted"/>
<dbReference type="Proteomes" id="UP000030752">
    <property type="component" value="Unassembled WGS sequence"/>
</dbReference>
<accession>W2RKV6</accession>
<dbReference type="RefSeq" id="XP_008720653.1">
    <property type="nucleotide sequence ID" value="XM_008722431.1"/>
</dbReference>
<sequence>MWTFQCIGIFVLLVVLTPANCVPFGAVDDHDPQLVHDHTNNLHRRQCTKDATDTGNRGYGDADHHVSFWTNLGEDTKTSGKLMMAWFKSRGEGGKIAWLHRCVDNSSQEGYVRTLTQQGREPLHWNEWDIAPHLVLVRCIYQALALAAVNPDVYLFTRSDQDGWPLDSLWEQYEFWALTRNPNVQRVWQVDPRNPESVEGLEPEEMCQFNDRHVIWERGKDAELPMKMTCPVFYPGEGEPWESWTATGVMVAAGP</sequence>
<evidence type="ECO:0000256" key="1">
    <source>
        <dbReference type="SAM" id="SignalP"/>
    </source>
</evidence>
<keyword evidence="1" id="KW-0732">Signal</keyword>
<name>W2RKV6_CYPE1</name>
<organism evidence="2 3">
    <name type="scientific">Cyphellophora europaea (strain CBS 101466)</name>
    <name type="common">Phialophora europaea</name>
    <dbReference type="NCBI Taxonomy" id="1220924"/>
    <lineage>
        <taxon>Eukaryota</taxon>
        <taxon>Fungi</taxon>
        <taxon>Dikarya</taxon>
        <taxon>Ascomycota</taxon>
        <taxon>Pezizomycotina</taxon>
        <taxon>Eurotiomycetes</taxon>
        <taxon>Chaetothyriomycetidae</taxon>
        <taxon>Chaetothyriales</taxon>
        <taxon>Cyphellophoraceae</taxon>
        <taxon>Cyphellophora</taxon>
    </lineage>
</organism>
<dbReference type="AlphaFoldDB" id="W2RKV6"/>
<feature type="chain" id="PRO_5004823557" evidence="1">
    <location>
        <begin position="22"/>
        <end position="255"/>
    </location>
</feature>
<dbReference type="HOGENOM" id="CLU_081628_0_0_1"/>
<dbReference type="InParanoid" id="W2RKV6"/>
<evidence type="ECO:0000313" key="3">
    <source>
        <dbReference type="Proteomes" id="UP000030752"/>
    </source>
</evidence>
<keyword evidence="3" id="KW-1185">Reference proteome</keyword>
<dbReference type="GeneID" id="19975450"/>
<protein>
    <submittedName>
        <fullName evidence="2">Uncharacterized protein</fullName>
    </submittedName>
</protein>
<reference evidence="2 3" key="1">
    <citation type="submission" date="2013-03" db="EMBL/GenBank/DDBJ databases">
        <title>The Genome Sequence of Phialophora europaea CBS 101466.</title>
        <authorList>
            <consortium name="The Broad Institute Genomics Platform"/>
            <person name="Cuomo C."/>
            <person name="de Hoog S."/>
            <person name="Gorbushina A."/>
            <person name="Walker B."/>
            <person name="Young S.K."/>
            <person name="Zeng Q."/>
            <person name="Gargeya S."/>
            <person name="Fitzgerald M."/>
            <person name="Haas B."/>
            <person name="Abouelleil A."/>
            <person name="Allen A.W."/>
            <person name="Alvarado L."/>
            <person name="Arachchi H.M."/>
            <person name="Berlin A.M."/>
            <person name="Chapman S.B."/>
            <person name="Gainer-Dewar J."/>
            <person name="Goldberg J."/>
            <person name="Griggs A."/>
            <person name="Gujja S."/>
            <person name="Hansen M."/>
            <person name="Howarth C."/>
            <person name="Imamovic A."/>
            <person name="Ireland A."/>
            <person name="Larimer J."/>
            <person name="McCowan C."/>
            <person name="Murphy C."/>
            <person name="Pearson M."/>
            <person name="Poon T.W."/>
            <person name="Priest M."/>
            <person name="Roberts A."/>
            <person name="Saif S."/>
            <person name="Shea T."/>
            <person name="Sisk P."/>
            <person name="Sykes S."/>
            <person name="Wortman J."/>
            <person name="Nusbaum C."/>
            <person name="Birren B."/>
        </authorList>
    </citation>
    <scope>NUCLEOTIDE SEQUENCE [LARGE SCALE GENOMIC DNA]</scope>
    <source>
        <strain evidence="2 3">CBS 101466</strain>
    </source>
</reference>
<feature type="signal peptide" evidence="1">
    <location>
        <begin position="1"/>
        <end position="21"/>
    </location>
</feature>
<gene>
    <name evidence="2" type="ORF">HMPREF1541_08111</name>
</gene>
<dbReference type="EMBL" id="KB822724">
    <property type="protein sequence ID" value="ETN37121.1"/>
    <property type="molecule type" value="Genomic_DNA"/>
</dbReference>